<name>A0ACB7EXJ1_NIBAL</name>
<comment type="caution">
    <text evidence="1">The sequence shown here is derived from an EMBL/GenBank/DDBJ whole genome shotgun (WGS) entry which is preliminary data.</text>
</comment>
<organism evidence="1 2">
    <name type="scientific">Nibea albiflora</name>
    <name type="common">Yellow drum</name>
    <name type="synonym">Corvina albiflora</name>
    <dbReference type="NCBI Taxonomy" id="240163"/>
    <lineage>
        <taxon>Eukaryota</taxon>
        <taxon>Metazoa</taxon>
        <taxon>Chordata</taxon>
        <taxon>Craniata</taxon>
        <taxon>Vertebrata</taxon>
        <taxon>Euteleostomi</taxon>
        <taxon>Actinopterygii</taxon>
        <taxon>Neopterygii</taxon>
        <taxon>Teleostei</taxon>
        <taxon>Neoteleostei</taxon>
        <taxon>Acanthomorphata</taxon>
        <taxon>Eupercaria</taxon>
        <taxon>Sciaenidae</taxon>
        <taxon>Nibea</taxon>
    </lineage>
</organism>
<reference evidence="1" key="1">
    <citation type="submission" date="2020-04" db="EMBL/GenBank/DDBJ databases">
        <title>A chromosome-scale assembly and high-density genetic map of the yellow drum (Nibea albiflora) genome.</title>
        <authorList>
            <person name="Xu D."/>
            <person name="Zhang W."/>
            <person name="Chen R."/>
            <person name="Tan P."/>
            <person name="Wang L."/>
            <person name="Song H."/>
            <person name="Tian L."/>
            <person name="Zhu Q."/>
            <person name="Wang B."/>
        </authorList>
    </citation>
    <scope>NUCLEOTIDE SEQUENCE</scope>
    <source>
        <strain evidence="1">ZJHYS-2018</strain>
    </source>
</reference>
<evidence type="ECO:0000313" key="1">
    <source>
        <dbReference type="EMBL" id="KAG8006453.1"/>
    </source>
</evidence>
<dbReference type="EMBL" id="CM024808">
    <property type="protein sequence ID" value="KAG8006453.1"/>
    <property type="molecule type" value="Genomic_DNA"/>
</dbReference>
<accession>A0ACB7EXJ1</accession>
<proteinExistence type="predicted"/>
<dbReference type="Proteomes" id="UP000805704">
    <property type="component" value="Chromosome 20"/>
</dbReference>
<sequence>MDGWSPIVATSSDNDRSSSEGEYMLEPGAGDETRQAGDGEQQQQRRRGNNVDGVMMMDDGGGVGGGGGTAAAAAAAAVGFGISGTGEGKVLLGRFGQRDDKELRYLHLLWEPGRAELGAGGVASKLGKVTGSRARRQHRVVRNLGPIGKDIYAVKRLREAANSNDIDTVRKLLQDDIDPCAADDKGRTALHFSSCNGNESIVQLLLSHGADPNQRDSLGNTPLHLAACTNHVPVITTLLRGGARVDALDRAGRTPLHLARSKLNILQEGDSRSLETLRGEVTQIIQMLREYLNLMGQSEAKERLEHISTQLQHTRTKEQVDEVTDLLASFTSLSLQKQNLGDRSQREKRRSYKDLLREEEEIAAQVRKSSKKRSKDSELFMLGGDSHKKKKKHSDDYYYRDHDGSGPPPHKKKHKSADRSPPLSSPSSSHPTDTAMGLLQAITSPLATGSDPSPHLHKKPSYPSFSSHSSKDRKRESSGSGSKGSHSFSHSRPISSSSSSSKKHSSSSSKSSLFHGGAPKEEPLTLREADGLKMKLIMSPEKEEGESFPLTPHSSKGGVKKEKDRDRMQLSKTSKKKVQQSRDPLPVVGKEVEVEGHYGGGMGDDSSSSGAELEAGELVIDDSYTHLSKKKKKSKKSKKKKDKEKDRDKEKSGKDKKHSKGFGDSSRGHSHSHPTVTHSAVGPMYAMGTPVPPHHHQGNDGVPEKKKKKEEKDREKHEKEKEKPKKKNTTAYQVFLFGELSKKLAEVWRQKAQYLQHKQNKAEATTVKHKSAPESKSKVVGTGTGMVSPNRAPGTVSLSPARVPDVDPIDAAAHLQLLGESLSLIGHRLQETEGMVAVSGSLSVLLDSILCALGPLTCLTAQIPQLNGCPRNVLSNTLDNIAYIMPGL</sequence>
<evidence type="ECO:0000313" key="2">
    <source>
        <dbReference type="Proteomes" id="UP000805704"/>
    </source>
</evidence>
<protein>
    <submittedName>
        <fullName evidence="1">Ankyrin repeat domain-containing protein 54</fullName>
    </submittedName>
</protein>
<gene>
    <name evidence="1" type="primary">ANKRD54</name>
    <name evidence="1" type="ORF">GBF38_001042</name>
</gene>
<keyword evidence="2" id="KW-1185">Reference proteome</keyword>